<gene>
    <name evidence="4" type="ORF">BCL57_000281</name>
    <name evidence="5" type="ORF">SAMN04489721_2210</name>
</gene>
<evidence type="ECO:0000313" key="4">
    <source>
        <dbReference type="EMBL" id="MCP2366139.1"/>
    </source>
</evidence>
<dbReference type="GO" id="GO:0070967">
    <property type="term" value="F:coenzyme F420 binding"/>
    <property type="evidence" value="ECO:0007669"/>
    <property type="project" value="TreeGrafter"/>
</dbReference>
<dbReference type="RefSeq" id="WP_092676120.1">
    <property type="nucleotide sequence ID" value="NZ_BMDN01000001.1"/>
</dbReference>
<dbReference type="PANTHER" id="PTHR39428:SF1">
    <property type="entry name" value="F420H(2)-DEPENDENT QUINONE REDUCTASE RV1261C"/>
    <property type="match status" value="1"/>
</dbReference>
<dbReference type="InterPro" id="IPR004378">
    <property type="entry name" value="F420H2_quin_Rdtase"/>
</dbReference>
<dbReference type="Pfam" id="PF04075">
    <property type="entry name" value="F420H2_quin_red"/>
    <property type="match status" value="1"/>
</dbReference>
<dbReference type="GO" id="GO:0005886">
    <property type="term" value="C:plasma membrane"/>
    <property type="evidence" value="ECO:0007669"/>
    <property type="project" value="TreeGrafter"/>
</dbReference>
<dbReference type="NCBIfam" id="TIGR00026">
    <property type="entry name" value="hi_GC_TIGR00026"/>
    <property type="match status" value="1"/>
</dbReference>
<dbReference type="Gene3D" id="2.30.110.10">
    <property type="entry name" value="Electron Transport, Fmn-binding Protein, Chain A"/>
    <property type="match status" value="1"/>
</dbReference>
<evidence type="ECO:0000256" key="1">
    <source>
        <dbReference type="ARBA" id="ARBA00008710"/>
    </source>
</evidence>
<evidence type="ECO:0000313" key="7">
    <source>
        <dbReference type="Proteomes" id="UP000893823"/>
    </source>
</evidence>
<evidence type="ECO:0000313" key="6">
    <source>
        <dbReference type="Proteomes" id="UP000199482"/>
    </source>
</evidence>
<protein>
    <submittedName>
        <fullName evidence="4">Deazaflavin-dependent oxidoreductase (Nitroreductase family)</fullName>
    </submittedName>
    <submittedName>
        <fullName evidence="5">Deazaflavin-dependent oxidoreductase, nitroreductase family</fullName>
    </submittedName>
</protein>
<reference evidence="4" key="3">
    <citation type="submission" date="2022-06" db="EMBL/GenBank/DDBJ databases">
        <title>Genomic Encyclopedia of Type Strains, Phase III (KMG-III): the genomes of soil and plant-associated and newly described type strains.</title>
        <authorList>
            <person name="Whitman W."/>
        </authorList>
    </citation>
    <scope>NUCLEOTIDE SEQUENCE</scope>
    <source>
        <strain evidence="4">CPCC 202695</strain>
    </source>
</reference>
<dbReference type="Proteomes" id="UP000893823">
    <property type="component" value="Unassembled WGS sequence"/>
</dbReference>
<accession>A0A1H1WD82</accession>
<evidence type="ECO:0000313" key="5">
    <source>
        <dbReference type="EMBL" id="SDS94661.1"/>
    </source>
</evidence>
<dbReference type="STRING" id="589382.SAMN04489721_2210"/>
<evidence type="ECO:0000256" key="2">
    <source>
        <dbReference type="ARBA" id="ARBA00049106"/>
    </source>
</evidence>
<evidence type="ECO:0000256" key="3">
    <source>
        <dbReference type="SAM" id="MobiDB-lite"/>
    </source>
</evidence>
<organism evidence="5 6">
    <name type="scientific">Agromyces flavus</name>
    <dbReference type="NCBI Taxonomy" id="589382"/>
    <lineage>
        <taxon>Bacteria</taxon>
        <taxon>Bacillati</taxon>
        <taxon>Actinomycetota</taxon>
        <taxon>Actinomycetes</taxon>
        <taxon>Micrococcales</taxon>
        <taxon>Microbacteriaceae</taxon>
        <taxon>Agromyces</taxon>
    </lineage>
</organism>
<reference evidence="6" key="1">
    <citation type="submission" date="2016-10" db="EMBL/GenBank/DDBJ databases">
        <authorList>
            <person name="Varghese N."/>
            <person name="Submissions S."/>
        </authorList>
    </citation>
    <scope>NUCLEOTIDE SEQUENCE [LARGE SCALE GENOMIC DNA]</scope>
    <source>
        <strain evidence="6">CPCC 202695</strain>
    </source>
</reference>
<dbReference type="Proteomes" id="UP000199482">
    <property type="component" value="Chromosome I"/>
</dbReference>
<dbReference type="EMBL" id="LT629755">
    <property type="protein sequence ID" value="SDS94661.1"/>
    <property type="molecule type" value="Genomic_DNA"/>
</dbReference>
<comment type="similarity">
    <text evidence="1">Belongs to the F420H(2)-dependent quinone reductase family.</text>
</comment>
<feature type="region of interest" description="Disordered" evidence="3">
    <location>
        <begin position="1"/>
        <end position="20"/>
    </location>
</feature>
<name>A0A1H1WD82_9MICO</name>
<dbReference type="EMBL" id="SODL02000001">
    <property type="protein sequence ID" value="MCP2366139.1"/>
    <property type="molecule type" value="Genomic_DNA"/>
</dbReference>
<dbReference type="AlphaFoldDB" id="A0A1H1WD82"/>
<keyword evidence="7" id="KW-1185">Reference proteome</keyword>
<dbReference type="GO" id="GO:0016491">
    <property type="term" value="F:oxidoreductase activity"/>
    <property type="evidence" value="ECO:0007669"/>
    <property type="project" value="InterPro"/>
</dbReference>
<dbReference type="OrthoDB" id="8225825at2"/>
<comment type="catalytic activity">
    <reaction evidence="2">
        <text>oxidized coenzyme F420-(gamma-L-Glu)(n) + a quinol + H(+) = reduced coenzyme F420-(gamma-L-Glu)(n) + a quinone</text>
        <dbReference type="Rhea" id="RHEA:39663"/>
        <dbReference type="Rhea" id="RHEA-COMP:12939"/>
        <dbReference type="Rhea" id="RHEA-COMP:14378"/>
        <dbReference type="ChEBI" id="CHEBI:15378"/>
        <dbReference type="ChEBI" id="CHEBI:24646"/>
        <dbReference type="ChEBI" id="CHEBI:132124"/>
        <dbReference type="ChEBI" id="CHEBI:133980"/>
        <dbReference type="ChEBI" id="CHEBI:139511"/>
    </reaction>
</comment>
<reference evidence="5" key="2">
    <citation type="submission" date="2016-10" db="EMBL/GenBank/DDBJ databases">
        <authorList>
            <person name="de Groot N.N."/>
        </authorList>
    </citation>
    <scope>NUCLEOTIDE SEQUENCE [LARGE SCALE GENOMIC DNA]</scope>
    <source>
        <strain evidence="5">CPCC 202695</strain>
    </source>
</reference>
<sequence length="160" mass="17986">MSFDTRNGTRGARQPGHSRLERWGNARMVERLGRRGDRRGRTVVLVTIGKKTGLERRTPVGWFPGEDGTGFIVASASGAPRNPSWYYNIAAHPDRLAVERAGERTDVIAEQLHGAERDAVWQRIMAVERGFARHERITDRVIPVIRLTPRGGEPRLPVDD</sequence>
<dbReference type="InterPro" id="IPR012349">
    <property type="entry name" value="Split_barrel_FMN-bd"/>
</dbReference>
<dbReference type="PANTHER" id="PTHR39428">
    <property type="entry name" value="F420H(2)-DEPENDENT QUINONE REDUCTASE RV1261C"/>
    <property type="match status" value="1"/>
</dbReference>
<proteinExistence type="inferred from homology"/>